<accession>A0A7W1WTA0</accession>
<gene>
    <name evidence="2" type="ORF">H1191_14885</name>
</gene>
<keyword evidence="1" id="KW-0732">Signal</keyword>
<dbReference type="EMBL" id="JACEIQ010000016">
    <property type="protein sequence ID" value="MBA4495582.1"/>
    <property type="molecule type" value="Genomic_DNA"/>
</dbReference>
<feature type="chain" id="PRO_5030841280" description="3D domain-containing protein" evidence="1">
    <location>
        <begin position="27"/>
        <end position="152"/>
    </location>
</feature>
<evidence type="ECO:0000256" key="1">
    <source>
        <dbReference type="SAM" id="SignalP"/>
    </source>
</evidence>
<evidence type="ECO:0000313" key="3">
    <source>
        <dbReference type="Proteomes" id="UP000535491"/>
    </source>
</evidence>
<proteinExistence type="predicted"/>
<protein>
    <recommendedName>
        <fullName evidence="4">3D domain-containing protein</fullName>
    </recommendedName>
</protein>
<evidence type="ECO:0000313" key="2">
    <source>
        <dbReference type="EMBL" id="MBA4495582.1"/>
    </source>
</evidence>
<keyword evidence="3" id="KW-1185">Reference proteome</keyword>
<reference evidence="2 3" key="1">
    <citation type="submission" date="2020-07" db="EMBL/GenBank/DDBJ databases">
        <authorList>
            <person name="Feng H."/>
        </authorList>
    </citation>
    <scope>NUCLEOTIDE SEQUENCE [LARGE SCALE GENOMIC DNA]</scope>
    <source>
        <strain evidence="3">s-10</strain>
    </source>
</reference>
<dbReference type="AlphaFoldDB" id="A0A7W1WTA0"/>
<sequence length="152" mass="17056">MKAKIVFVSGLILALIFGMSIPATYAATYYYDQDVTAYVAPSGSKTYYGTYPTKYRTAAVHPKTCGSPGSGTLFPRGTIIHGLYDLYLPGYGYRSTWVVEDMGDVNCSRIIEGYGRKLTRHWFDIYFGKSGTQDYNNAIKFGIETGYDYYIE</sequence>
<name>A0A7W1WTA0_9BACL</name>
<comment type="caution">
    <text evidence="2">The sequence shown here is derived from an EMBL/GenBank/DDBJ whole genome shotgun (WGS) entry which is preliminary data.</text>
</comment>
<dbReference type="Proteomes" id="UP000535491">
    <property type="component" value="Unassembled WGS sequence"/>
</dbReference>
<feature type="signal peptide" evidence="1">
    <location>
        <begin position="1"/>
        <end position="26"/>
    </location>
</feature>
<organism evidence="2 3">
    <name type="scientific">Paenactinomyces guangxiensis</name>
    <dbReference type="NCBI Taxonomy" id="1490290"/>
    <lineage>
        <taxon>Bacteria</taxon>
        <taxon>Bacillati</taxon>
        <taxon>Bacillota</taxon>
        <taxon>Bacilli</taxon>
        <taxon>Bacillales</taxon>
        <taxon>Thermoactinomycetaceae</taxon>
        <taxon>Paenactinomyces</taxon>
    </lineage>
</organism>
<dbReference type="RefSeq" id="WP_181753174.1">
    <property type="nucleotide sequence ID" value="NZ_JACEIQ010000016.1"/>
</dbReference>
<evidence type="ECO:0008006" key="4">
    <source>
        <dbReference type="Google" id="ProtNLM"/>
    </source>
</evidence>